<dbReference type="InterPro" id="IPR013083">
    <property type="entry name" value="Znf_RING/FYVE/PHD"/>
</dbReference>
<evidence type="ECO:0000256" key="1">
    <source>
        <dbReference type="PROSITE-ProRule" id="PRU00175"/>
    </source>
</evidence>
<keyword evidence="1" id="KW-0863">Zinc-finger</keyword>
<evidence type="ECO:0000259" key="2">
    <source>
        <dbReference type="PROSITE" id="PS50089"/>
    </source>
</evidence>
<evidence type="ECO:0000313" key="3">
    <source>
        <dbReference type="EMBL" id="ABR17475.1"/>
    </source>
</evidence>
<dbReference type="SMART" id="SM00184">
    <property type="entry name" value="RING"/>
    <property type="match status" value="1"/>
</dbReference>
<dbReference type="InterPro" id="IPR001841">
    <property type="entry name" value="Znf_RING"/>
</dbReference>
<dbReference type="Pfam" id="PF13639">
    <property type="entry name" value="zf-RING_2"/>
    <property type="match status" value="1"/>
</dbReference>
<dbReference type="SUPFAM" id="SSF57850">
    <property type="entry name" value="RING/U-box"/>
    <property type="match status" value="1"/>
</dbReference>
<feature type="domain" description="RING-type" evidence="2">
    <location>
        <begin position="120"/>
        <end position="163"/>
    </location>
</feature>
<proteinExistence type="evidence at transcript level"/>
<dbReference type="GO" id="GO:0008270">
    <property type="term" value="F:zinc ion binding"/>
    <property type="evidence" value="ECO:0007669"/>
    <property type="project" value="UniProtKB-KW"/>
</dbReference>
<protein>
    <recommendedName>
        <fullName evidence="2">RING-type domain-containing protein</fullName>
    </recommendedName>
</protein>
<keyword evidence="1" id="KW-0862">Zinc</keyword>
<dbReference type="EMBL" id="EF677666">
    <property type="protein sequence ID" value="ABR17475.1"/>
    <property type="molecule type" value="mRNA"/>
</dbReference>
<organism evidence="3">
    <name type="scientific">Picea sitchensis</name>
    <name type="common">Sitka spruce</name>
    <name type="synonym">Pinus sitchensis</name>
    <dbReference type="NCBI Taxonomy" id="3332"/>
    <lineage>
        <taxon>Eukaryota</taxon>
        <taxon>Viridiplantae</taxon>
        <taxon>Streptophyta</taxon>
        <taxon>Embryophyta</taxon>
        <taxon>Tracheophyta</taxon>
        <taxon>Spermatophyta</taxon>
        <taxon>Pinopsida</taxon>
        <taxon>Pinidae</taxon>
        <taxon>Conifers I</taxon>
        <taxon>Pinales</taxon>
        <taxon>Pinaceae</taxon>
        <taxon>Picea</taxon>
    </lineage>
</organism>
<dbReference type="PANTHER" id="PTHR47258">
    <property type="match status" value="1"/>
</dbReference>
<dbReference type="Gene3D" id="3.30.40.10">
    <property type="entry name" value="Zinc/RING finger domain, C3HC4 (zinc finger)"/>
    <property type="match status" value="1"/>
</dbReference>
<dbReference type="PANTHER" id="PTHR47258:SF1">
    <property type="entry name" value="E3 UBIQUITIN-PROTEIN LIGASE XERICO-RELATED"/>
    <property type="match status" value="1"/>
</dbReference>
<name>B8LP95_PICSI</name>
<dbReference type="InterPro" id="IPR044249">
    <property type="entry name" value="XERICO-like"/>
</dbReference>
<dbReference type="AlphaFoldDB" id="B8LP95"/>
<keyword evidence="1" id="KW-0479">Metal-binding</keyword>
<reference evidence="3" key="1">
    <citation type="submission" date="2007-06" db="EMBL/GenBank/DDBJ databases">
        <title>Full length cDNA sequences from Sitka Spruce (Picea sitchensis).</title>
        <authorList>
            <person name="Ralph S.G."/>
            <person name="Chun H.E."/>
            <person name="Liao N."/>
            <person name="Ali J."/>
            <person name="Reid K."/>
            <person name="Kolosova N."/>
            <person name="Cooper N."/>
            <person name="Cullis C."/>
            <person name="Jancsik S."/>
            <person name="Moore R."/>
            <person name="Mayo M."/>
            <person name="Wagner S."/>
            <person name="Holt R.A."/>
            <person name="Jones S.J.M."/>
            <person name="Marra M.A."/>
            <person name="Ritland C.E."/>
            <person name="Ritland K."/>
            <person name="Bohlmann J."/>
        </authorList>
    </citation>
    <scope>NUCLEOTIDE SEQUENCE</scope>
    <source>
        <tissue evidence="3">Green portion of the leader tissue</tissue>
    </source>
</reference>
<dbReference type="PROSITE" id="PS50089">
    <property type="entry name" value="ZF_RING_2"/>
    <property type="match status" value="1"/>
</dbReference>
<accession>B8LP95</accession>
<sequence>MGLSRFPDAFEGGVIPVLIIRTALSIAMVRDILISLLRKMGLKLITEQPELAQSARSFAYAEEEAAELDSGLSQLAMTTEEIGDRLPVSLFQVSSSSSSCSCSDSDCSCFCSDGNDVSECVVCLRKFHGGEEIRTLPCGHVFHKICVDKWILDYENMTCPLCRVCLVFPVEDELRRSRELVMRF</sequence>